<proteinExistence type="predicted"/>
<reference evidence="2 3" key="1">
    <citation type="journal article" date="2019" name="Int. J. Syst. Evol. Microbiol.">
        <title>The Global Catalogue of Microorganisms (GCM) 10K type strain sequencing project: providing services to taxonomists for standard genome sequencing and annotation.</title>
        <authorList>
            <consortium name="The Broad Institute Genomics Platform"/>
            <consortium name="The Broad Institute Genome Sequencing Center for Infectious Disease"/>
            <person name="Wu L."/>
            <person name="Ma J."/>
        </authorList>
    </citation>
    <scope>NUCLEOTIDE SEQUENCE [LARGE SCALE GENOMIC DNA]</scope>
    <source>
        <strain evidence="2 3">JCM 13249</strain>
    </source>
</reference>
<accession>A0ABN2JR29</accession>
<evidence type="ECO:0000313" key="3">
    <source>
        <dbReference type="Proteomes" id="UP001500655"/>
    </source>
</evidence>
<evidence type="ECO:0000313" key="2">
    <source>
        <dbReference type="EMBL" id="GAA1736190.1"/>
    </source>
</evidence>
<name>A0ABN2JR29_9ACTN</name>
<evidence type="ECO:0008006" key="4">
    <source>
        <dbReference type="Google" id="ProtNLM"/>
    </source>
</evidence>
<dbReference type="InterPro" id="IPR026367">
    <property type="entry name" value="FxsC_C"/>
</dbReference>
<dbReference type="Proteomes" id="UP001500655">
    <property type="component" value="Unassembled WGS sequence"/>
</dbReference>
<dbReference type="SUPFAM" id="SSF52200">
    <property type="entry name" value="Toll/Interleukin receptor TIR domain"/>
    <property type="match status" value="1"/>
</dbReference>
<dbReference type="Gene3D" id="3.40.50.10140">
    <property type="entry name" value="Toll/interleukin-1 receptor homology (TIR) domain"/>
    <property type="match status" value="1"/>
</dbReference>
<dbReference type="InterPro" id="IPR047603">
    <property type="entry name" value="FxsC_N"/>
</dbReference>
<evidence type="ECO:0000256" key="1">
    <source>
        <dbReference type="SAM" id="MobiDB-lite"/>
    </source>
</evidence>
<keyword evidence="3" id="KW-1185">Reference proteome</keyword>
<organism evidence="2 3">
    <name type="scientific">Luedemannella helvata</name>
    <dbReference type="NCBI Taxonomy" id="349315"/>
    <lineage>
        <taxon>Bacteria</taxon>
        <taxon>Bacillati</taxon>
        <taxon>Actinomycetota</taxon>
        <taxon>Actinomycetes</taxon>
        <taxon>Micromonosporales</taxon>
        <taxon>Micromonosporaceae</taxon>
        <taxon>Luedemannella</taxon>
    </lineage>
</organism>
<dbReference type="NCBIfam" id="NF040588">
    <property type="entry name" value="FxsC_Nterm"/>
    <property type="match status" value="1"/>
</dbReference>
<dbReference type="NCBIfam" id="TIGR04276">
    <property type="entry name" value="FxsC_Cterm"/>
    <property type="match status" value="1"/>
</dbReference>
<dbReference type="EMBL" id="BAAALS010000001">
    <property type="protein sequence ID" value="GAA1736190.1"/>
    <property type="molecule type" value="Genomic_DNA"/>
</dbReference>
<dbReference type="InterPro" id="IPR035897">
    <property type="entry name" value="Toll_tir_struct_dom_sf"/>
</dbReference>
<feature type="region of interest" description="Disordered" evidence="1">
    <location>
        <begin position="374"/>
        <end position="406"/>
    </location>
</feature>
<comment type="caution">
    <text evidence="2">The sequence shown here is derived from an EMBL/GenBank/DDBJ whole genome shotgun (WGS) entry which is preliminary data.</text>
</comment>
<sequence length="406" mass="45479">MNDEVPRPRSPGYYFYLSYAHTPPATAHSRGGIDHWVRIFQAHLSAEVARLARPDAGMRVTYFEPPLPLGAERRTALAAVLSVTEVLVPLLSPQYFNMSWPSTELNYFQQRVTATRRQHVPSHVQPVLWVPLPDSDVGPEMHNALQLGADFPAYAENGLRTMCQLSHHRSQYDQILQRLARRIVDAAERCALGRQQRVDRQMKSQSAVLVDTPFVIAVLAPTGNRLPQGRLRNPYGASSVLWRPFGDDPAIPVAEYAANLIERSGLPTMIVDYASAGERLEQCPGVLLIDPWILAGGSGREELQSALSRLREWVVPLIVLDESDPQCAGRGSSLAEDAAELLTNARPNRVRRVRRSGEFRDLIPILATQMRRQYLRHGPTYPPKGAQLSRPRLTYNDDSPTHSPER</sequence>
<gene>
    <name evidence="2" type="ORF">GCM10009681_03400</name>
</gene>
<protein>
    <recommendedName>
        <fullName evidence="4">TIR domain-containing protein</fullName>
    </recommendedName>
</protein>